<evidence type="ECO:0000256" key="3">
    <source>
        <dbReference type="SAM" id="MobiDB-lite"/>
    </source>
</evidence>
<dbReference type="GO" id="GO:0071562">
    <property type="term" value="P:nucleus-vacuole junction assembly"/>
    <property type="evidence" value="ECO:0007669"/>
    <property type="project" value="InterPro"/>
</dbReference>
<sequence length="421" mass="46075">MGGCASTYTIDDVSDDVTVENSIAAGITKEQLEDLFPSLAGESIGKIIAECHNDLQAAVTRLLEMPMDEGTDLQREGDPDASAPQSGVSDPELADMQRLYGMAKSKETDVRYQAAVILCNLSLSKPLEPGAHRVLARLLDDTEDVALLAATALANAALHEESQDSVGDKDIIGRIRVAFNKHESPRIVEQLARTISNVCYQREDLEKKMLDLKIIDKLFETAILGSENDRVESIAALANLSRNTEVQEFILVTKIMTVREIAPLMQRSNDNETARNVVRFIGNLSVHPMGKQILVEEGVCSPLLYSLTMGEDEIERLSALAIANLASDAQFRAAYLTETVVFDTFIPLLQAVDKPELSKQIGRAMLHVLARASDAFKQRCVQHGLLAAIMPMSRDPDISARILAARILGQLHTIRGLSASW</sequence>
<organism evidence="4">
    <name type="scientific">Phaeomonas parva</name>
    <dbReference type="NCBI Taxonomy" id="124430"/>
    <lineage>
        <taxon>Eukaryota</taxon>
        <taxon>Sar</taxon>
        <taxon>Stramenopiles</taxon>
        <taxon>Ochrophyta</taxon>
        <taxon>Pinguiophyceae</taxon>
        <taxon>Pinguiochrysidales</taxon>
        <taxon>Pinguiochrysidaceae</taxon>
        <taxon>Phaeomonas</taxon>
    </lineage>
</organism>
<dbReference type="InterPro" id="IPR016024">
    <property type="entry name" value="ARM-type_fold"/>
</dbReference>
<keyword evidence="2" id="KW-0677">Repeat</keyword>
<accession>A0A7S1UI77</accession>
<dbReference type="AlphaFoldDB" id="A0A7S1UI77"/>
<feature type="region of interest" description="Disordered" evidence="3">
    <location>
        <begin position="70"/>
        <end position="90"/>
    </location>
</feature>
<dbReference type="PANTHER" id="PTHR47249">
    <property type="entry name" value="VACUOLAR PROTEIN 8"/>
    <property type="match status" value="1"/>
</dbReference>
<evidence type="ECO:0000256" key="2">
    <source>
        <dbReference type="ARBA" id="ARBA00022737"/>
    </source>
</evidence>
<dbReference type="CDD" id="cd14279">
    <property type="entry name" value="CUE"/>
    <property type="match status" value="1"/>
</dbReference>
<dbReference type="Gene3D" id="1.25.10.10">
    <property type="entry name" value="Leucine-rich Repeat Variant"/>
    <property type="match status" value="2"/>
</dbReference>
<comment type="similarity">
    <text evidence="1">Belongs to the beta-catenin family.</text>
</comment>
<evidence type="ECO:0000313" key="4">
    <source>
        <dbReference type="EMBL" id="CAD9268599.1"/>
    </source>
</evidence>
<dbReference type="InterPro" id="IPR045156">
    <property type="entry name" value="Vac8"/>
</dbReference>
<protein>
    <recommendedName>
        <fullName evidence="5">CUE domain-containing protein</fullName>
    </recommendedName>
</protein>
<dbReference type="EMBL" id="HBGJ01043004">
    <property type="protein sequence ID" value="CAD9268599.1"/>
    <property type="molecule type" value="Transcribed_RNA"/>
</dbReference>
<dbReference type="PANTHER" id="PTHR47249:SF1">
    <property type="entry name" value="VACUOLAR PROTEIN 8"/>
    <property type="match status" value="1"/>
</dbReference>
<dbReference type="GO" id="GO:0043495">
    <property type="term" value="F:protein-membrane adaptor activity"/>
    <property type="evidence" value="ECO:0007669"/>
    <property type="project" value="InterPro"/>
</dbReference>
<evidence type="ECO:0000256" key="1">
    <source>
        <dbReference type="ARBA" id="ARBA00005462"/>
    </source>
</evidence>
<reference evidence="4" key="1">
    <citation type="submission" date="2021-01" db="EMBL/GenBank/DDBJ databases">
        <authorList>
            <person name="Corre E."/>
            <person name="Pelletier E."/>
            <person name="Niang G."/>
            <person name="Scheremetjew M."/>
            <person name="Finn R."/>
            <person name="Kale V."/>
            <person name="Holt S."/>
            <person name="Cochrane G."/>
            <person name="Meng A."/>
            <person name="Brown T."/>
            <person name="Cohen L."/>
        </authorList>
    </citation>
    <scope>NUCLEOTIDE SEQUENCE</scope>
    <source>
        <strain evidence="4">CCMP2877</strain>
    </source>
</reference>
<dbReference type="InterPro" id="IPR011989">
    <property type="entry name" value="ARM-like"/>
</dbReference>
<dbReference type="SUPFAM" id="SSF48371">
    <property type="entry name" value="ARM repeat"/>
    <property type="match status" value="1"/>
</dbReference>
<gene>
    <name evidence="4" type="ORF">PPAR1163_LOCUS27033</name>
</gene>
<name>A0A7S1UI77_9STRA</name>
<proteinExistence type="inferred from homology"/>
<evidence type="ECO:0008006" key="5">
    <source>
        <dbReference type="Google" id="ProtNLM"/>
    </source>
</evidence>